<accession>A0A1R3VAT1</accession>
<gene>
    <name evidence="1" type="ORF">BQ8794_220020</name>
</gene>
<dbReference type="EMBL" id="FTPD01000015">
    <property type="protein sequence ID" value="SIT55456.1"/>
    <property type="molecule type" value="Genomic_DNA"/>
</dbReference>
<protein>
    <submittedName>
        <fullName evidence="1">Uncharacterized protein</fullName>
    </submittedName>
</protein>
<evidence type="ECO:0000313" key="1">
    <source>
        <dbReference type="EMBL" id="SIT55456.1"/>
    </source>
</evidence>
<sequence length="34" mass="3610">MLSQASPIIAEAVKEGKLKVVPARYDIGQVTLLA</sequence>
<dbReference type="Proteomes" id="UP000188388">
    <property type="component" value="Unassembled WGS sequence"/>
</dbReference>
<dbReference type="AlphaFoldDB" id="A0A1R3VAT1"/>
<reference evidence="2" key="1">
    <citation type="submission" date="2017-01" db="EMBL/GenBank/DDBJ databases">
        <authorList>
            <person name="Brunel B."/>
        </authorList>
    </citation>
    <scope>NUCLEOTIDE SEQUENCE [LARGE SCALE GENOMIC DNA]</scope>
</reference>
<evidence type="ECO:0000313" key="2">
    <source>
        <dbReference type="Proteomes" id="UP000188388"/>
    </source>
</evidence>
<organism evidence="1 2">
    <name type="scientific">Mesorhizobium prunaredense</name>
    <dbReference type="NCBI Taxonomy" id="1631249"/>
    <lineage>
        <taxon>Bacteria</taxon>
        <taxon>Pseudomonadati</taxon>
        <taxon>Pseudomonadota</taxon>
        <taxon>Alphaproteobacteria</taxon>
        <taxon>Hyphomicrobiales</taxon>
        <taxon>Phyllobacteriaceae</taxon>
        <taxon>Mesorhizobium</taxon>
    </lineage>
</organism>
<keyword evidence="2" id="KW-1185">Reference proteome</keyword>
<proteinExistence type="predicted"/>
<name>A0A1R3VAT1_9HYPH</name>